<accession>A0ABW4LDV4</accession>
<name>A0ABW4LDV4_9MICO</name>
<keyword evidence="2" id="KW-1185">Reference proteome</keyword>
<evidence type="ECO:0000313" key="1">
    <source>
        <dbReference type="EMBL" id="MFD1720134.1"/>
    </source>
</evidence>
<gene>
    <name evidence="1" type="ORF">ACFSBI_01105</name>
</gene>
<organism evidence="1 2">
    <name type="scientific">Amnibacterium endophyticum</name>
    <dbReference type="NCBI Taxonomy" id="2109337"/>
    <lineage>
        <taxon>Bacteria</taxon>
        <taxon>Bacillati</taxon>
        <taxon>Actinomycetota</taxon>
        <taxon>Actinomycetes</taxon>
        <taxon>Micrococcales</taxon>
        <taxon>Microbacteriaceae</taxon>
        <taxon>Amnibacterium</taxon>
    </lineage>
</organism>
<proteinExistence type="predicted"/>
<evidence type="ECO:0008006" key="3">
    <source>
        <dbReference type="Google" id="ProtNLM"/>
    </source>
</evidence>
<evidence type="ECO:0000313" key="2">
    <source>
        <dbReference type="Proteomes" id="UP001597347"/>
    </source>
</evidence>
<protein>
    <recommendedName>
        <fullName evidence="3">Peptide synthetase</fullName>
    </recommendedName>
</protein>
<dbReference type="Proteomes" id="UP001597347">
    <property type="component" value="Unassembled WGS sequence"/>
</dbReference>
<dbReference type="EMBL" id="JBHUEA010000001">
    <property type="protein sequence ID" value="MFD1720134.1"/>
    <property type="molecule type" value="Genomic_DNA"/>
</dbReference>
<sequence>MAYRDVLFEPLVSVFLVAGLDEATLDALPAAARTVVRARTAARRRWPGPVLRPRFSPAARAESAVPRNVRDLPAGLSDPDLIAAAHAAGLHGLPFALTRSGDRCVVATAHAVYDGTASLELVHDLLDAAAGLPLAPEPVAARAPVRAALRRVRLADVRRFVDARRHRDPGAAPAEGATIVPRTSTAAFALDRADLVAIRRYREPDRAGRPTLLSRIAGLIVTALREVQVGDGDVPVWMTTDLRHLVDGRVDGNFIGREQIGTLHGDQWAPGALAARLVAMKGPGQALSLVWSTTGWLLRSALGRRPVAGEEVVLTLAATQRAFPVPVRAALATSIGGSPTFGFAWQTKDAVHVSVHSTSGRFDLDRFEDAFRRIVRERAGQDS</sequence>
<reference evidence="2" key="1">
    <citation type="journal article" date="2019" name="Int. J. Syst. Evol. Microbiol.">
        <title>The Global Catalogue of Microorganisms (GCM) 10K type strain sequencing project: providing services to taxonomists for standard genome sequencing and annotation.</title>
        <authorList>
            <consortium name="The Broad Institute Genomics Platform"/>
            <consortium name="The Broad Institute Genome Sequencing Center for Infectious Disease"/>
            <person name="Wu L."/>
            <person name="Ma J."/>
        </authorList>
    </citation>
    <scope>NUCLEOTIDE SEQUENCE [LARGE SCALE GENOMIC DNA]</scope>
    <source>
        <strain evidence="2">CGMCC 1.12471</strain>
    </source>
</reference>
<comment type="caution">
    <text evidence="1">The sequence shown here is derived from an EMBL/GenBank/DDBJ whole genome shotgun (WGS) entry which is preliminary data.</text>
</comment>
<dbReference type="RefSeq" id="WP_377931341.1">
    <property type="nucleotide sequence ID" value="NZ_JBHUEA010000001.1"/>
</dbReference>